<dbReference type="InterPro" id="IPR050295">
    <property type="entry name" value="Plant_2OG-oxidoreductases"/>
</dbReference>
<feature type="domain" description="Fe2OG dioxygenase" evidence="5">
    <location>
        <begin position="414"/>
        <end position="514"/>
    </location>
</feature>
<sequence length="563" mass="63694">MESKAVSWGNSLPVPCVQELAKEPLTTIPRRYIRPDQQQQPIVSDAGLLWEIPVIDMQSLLCEESTEAELTKLDFACREWGFFQLVNHGVSSSMLENVKKGVQDKVIGLSPHSDGGALTILLQVNELEGLQVKKDGKWVPVKPLQNAFIVNVGDGLEIVTNGAYQNVEHRVTVNSEIERLSIGTFNYSKYDLKIGTARSLISQEKPALFKRITTEEYNSVKLGGFDLYQKVVMILRWSWDSSGGKGTYGLVRACEDTWDGRFPHHIPNRLLESMEAELTKLDFACREWGFFQLVNHGVSSSMLENVKKGAQGLFNLPMEEKKKYWQCPGEMEGFGQAFVFSEEQELDWGDLFFIVTQPPHLRKPHLFPKLPLPFREALELYSLELKNVAMAILRKLAKALHMETSEMEEIFEEGLQFIRINYYPPCPQPDKAIGLSPHSDGSALTILLHVNEVEGLQVKKDGKWVPVKPLQNAFIVNVGDSLEIVTNGAYRSIEHRVTVNSVMERLSIGTFYNSKSDGEIGPARSLISQEKPPLFRRITTEEYWRVKIASKLNGKSHLDTFRL</sequence>
<dbReference type="AlphaFoldDB" id="A0AAV5LBB1"/>
<evidence type="ECO:0000256" key="4">
    <source>
        <dbReference type="ARBA" id="ARBA00023004"/>
    </source>
</evidence>
<dbReference type="GO" id="GO:0046872">
    <property type="term" value="F:metal ion binding"/>
    <property type="evidence" value="ECO:0007669"/>
    <property type="project" value="UniProtKB-KW"/>
</dbReference>
<dbReference type="EMBL" id="BPVZ01000105">
    <property type="protein sequence ID" value="GKV34398.1"/>
    <property type="molecule type" value="Genomic_DNA"/>
</dbReference>
<accession>A0AAV5LBB1</accession>
<dbReference type="GO" id="GO:0016491">
    <property type="term" value="F:oxidoreductase activity"/>
    <property type="evidence" value="ECO:0007669"/>
    <property type="project" value="UniProtKB-KW"/>
</dbReference>
<dbReference type="Proteomes" id="UP001054252">
    <property type="component" value="Unassembled WGS sequence"/>
</dbReference>
<dbReference type="SUPFAM" id="SSF51197">
    <property type="entry name" value="Clavaminate synthase-like"/>
    <property type="match status" value="2"/>
</dbReference>
<comment type="similarity">
    <text evidence="1">Belongs to the iron/ascorbate-dependent oxidoreductase family.</text>
</comment>
<dbReference type="Pfam" id="PF14226">
    <property type="entry name" value="DIOX_N"/>
    <property type="match status" value="2"/>
</dbReference>
<dbReference type="Pfam" id="PF03171">
    <property type="entry name" value="2OG-FeII_Oxy"/>
    <property type="match status" value="2"/>
</dbReference>
<name>A0AAV5LBB1_9ROSI</name>
<dbReference type="FunFam" id="2.60.120.330:FF:000001">
    <property type="entry name" value="Protein SRG1"/>
    <property type="match status" value="1"/>
</dbReference>
<evidence type="ECO:0000313" key="6">
    <source>
        <dbReference type="EMBL" id="GKV34398.1"/>
    </source>
</evidence>
<dbReference type="PROSITE" id="PS51471">
    <property type="entry name" value="FE2OG_OXY"/>
    <property type="match status" value="2"/>
</dbReference>
<keyword evidence="3" id="KW-0560">Oxidoreductase</keyword>
<keyword evidence="7" id="KW-1185">Reference proteome</keyword>
<evidence type="ECO:0000313" key="7">
    <source>
        <dbReference type="Proteomes" id="UP001054252"/>
    </source>
</evidence>
<proteinExistence type="inferred from homology"/>
<evidence type="ECO:0000259" key="5">
    <source>
        <dbReference type="PROSITE" id="PS51471"/>
    </source>
</evidence>
<evidence type="ECO:0000256" key="1">
    <source>
        <dbReference type="ARBA" id="ARBA00008056"/>
    </source>
</evidence>
<dbReference type="InterPro" id="IPR044861">
    <property type="entry name" value="IPNS-like_FE2OG_OXY"/>
</dbReference>
<organism evidence="6 7">
    <name type="scientific">Rubroshorea leprosula</name>
    <dbReference type="NCBI Taxonomy" id="152421"/>
    <lineage>
        <taxon>Eukaryota</taxon>
        <taxon>Viridiplantae</taxon>
        <taxon>Streptophyta</taxon>
        <taxon>Embryophyta</taxon>
        <taxon>Tracheophyta</taxon>
        <taxon>Spermatophyta</taxon>
        <taxon>Magnoliopsida</taxon>
        <taxon>eudicotyledons</taxon>
        <taxon>Gunneridae</taxon>
        <taxon>Pentapetalae</taxon>
        <taxon>rosids</taxon>
        <taxon>malvids</taxon>
        <taxon>Malvales</taxon>
        <taxon>Dipterocarpaceae</taxon>
        <taxon>Rubroshorea</taxon>
    </lineage>
</organism>
<reference evidence="6 7" key="1">
    <citation type="journal article" date="2021" name="Commun. Biol.">
        <title>The genome of Shorea leprosula (Dipterocarpaceae) highlights the ecological relevance of drought in aseasonal tropical rainforests.</title>
        <authorList>
            <person name="Ng K.K.S."/>
            <person name="Kobayashi M.J."/>
            <person name="Fawcett J.A."/>
            <person name="Hatakeyama M."/>
            <person name="Paape T."/>
            <person name="Ng C.H."/>
            <person name="Ang C.C."/>
            <person name="Tnah L.H."/>
            <person name="Lee C.T."/>
            <person name="Nishiyama T."/>
            <person name="Sese J."/>
            <person name="O'Brien M.J."/>
            <person name="Copetti D."/>
            <person name="Mohd Noor M.I."/>
            <person name="Ong R.C."/>
            <person name="Putra M."/>
            <person name="Sireger I.Z."/>
            <person name="Indrioko S."/>
            <person name="Kosugi Y."/>
            <person name="Izuno A."/>
            <person name="Isagi Y."/>
            <person name="Lee S.L."/>
            <person name="Shimizu K.K."/>
        </authorList>
    </citation>
    <scope>NUCLEOTIDE SEQUENCE [LARGE SCALE GENOMIC DNA]</scope>
    <source>
        <strain evidence="6">214</strain>
    </source>
</reference>
<protein>
    <recommendedName>
        <fullName evidence="5">Fe2OG dioxygenase domain-containing protein</fullName>
    </recommendedName>
</protein>
<dbReference type="InterPro" id="IPR026992">
    <property type="entry name" value="DIOX_N"/>
</dbReference>
<keyword evidence="4" id="KW-0408">Iron</keyword>
<keyword evidence="2" id="KW-0479">Metal-binding</keyword>
<dbReference type="InterPro" id="IPR005123">
    <property type="entry name" value="Oxoglu/Fe-dep_dioxygenase_dom"/>
</dbReference>
<feature type="domain" description="Fe2OG dioxygenase" evidence="5">
    <location>
        <begin position="90"/>
        <end position="188"/>
    </location>
</feature>
<dbReference type="InterPro" id="IPR027443">
    <property type="entry name" value="IPNS-like_sf"/>
</dbReference>
<evidence type="ECO:0000256" key="3">
    <source>
        <dbReference type="ARBA" id="ARBA00023002"/>
    </source>
</evidence>
<evidence type="ECO:0000256" key="2">
    <source>
        <dbReference type="ARBA" id="ARBA00022723"/>
    </source>
</evidence>
<comment type="caution">
    <text evidence="6">The sequence shown here is derived from an EMBL/GenBank/DDBJ whole genome shotgun (WGS) entry which is preliminary data.</text>
</comment>
<gene>
    <name evidence="6" type="ORF">SLEP1_g42773</name>
</gene>
<dbReference type="PANTHER" id="PTHR47991">
    <property type="entry name" value="OXOGLUTARATE/IRON-DEPENDENT DIOXYGENASE"/>
    <property type="match status" value="1"/>
</dbReference>
<dbReference type="Gene3D" id="2.60.120.330">
    <property type="entry name" value="B-lactam Antibiotic, Isopenicillin N Synthase, Chain"/>
    <property type="match status" value="3"/>
</dbReference>